<organism evidence="2 3">
    <name type="scientific">Flavobacterium branchiophilum</name>
    <dbReference type="NCBI Taxonomy" id="55197"/>
    <lineage>
        <taxon>Bacteria</taxon>
        <taxon>Pseudomonadati</taxon>
        <taxon>Bacteroidota</taxon>
        <taxon>Flavobacteriia</taxon>
        <taxon>Flavobacteriales</taxon>
        <taxon>Flavobacteriaceae</taxon>
        <taxon>Flavobacterium</taxon>
    </lineage>
</organism>
<feature type="chain" id="PRO_5021701523" description="DUF3575 domain-containing protein" evidence="1">
    <location>
        <begin position="23"/>
        <end position="205"/>
    </location>
</feature>
<dbReference type="EMBL" id="VFPJ01000001">
    <property type="protein sequence ID" value="TQM41442.1"/>
    <property type="molecule type" value="Genomic_DNA"/>
</dbReference>
<evidence type="ECO:0000313" key="3">
    <source>
        <dbReference type="Proteomes" id="UP000320773"/>
    </source>
</evidence>
<dbReference type="RefSeq" id="WP_089081207.1">
    <property type="nucleotide sequence ID" value="NZ_VFPJ01000001.1"/>
</dbReference>
<reference evidence="2 3" key="1">
    <citation type="submission" date="2019-06" db="EMBL/GenBank/DDBJ databases">
        <title>Genomic Encyclopedia of Archaeal and Bacterial Type Strains, Phase II (KMG-II): from individual species to whole genera.</title>
        <authorList>
            <person name="Goeker M."/>
        </authorList>
    </citation>
    <scope>NUCLEOTIDE SEQUENCE [LARGE SCALE GENOMIC DNA]</scope>
    <source>
        <strain evidence="2 3">DSM 24789</strain>
    </source>
</reference>
<evidence type="ECO:0000313" key="2">
    <source>
        <dbReference type="EMBL" id="TQM41442.1"/>
    </source>
</evidence>
<dbReference type="Proteomes" id="UP000320773">
    <property type="component" value="Unassembled WGS sequence"/>
</dbReference>
<gene>
    <name evidence="2" type="ORF">BC670_2407</name>
</gene>
<protein>
    <recommendedName>
        <fullName evidence="4">DUF3575 domain-containing protein</fullName>
    </recommendedName>
</protein>
<sequence length="205" mass="23914">MKKNGIRTVFMMLGLFAIQVHAQDFEGRKWKPSFQLDNRFSSINSINITIFGAKVGMQYNKLARIGIGGSFIVNPVSFDYYNKKKKINETNVLHFWYLSVFNDWIIYKDNRWQVFATEQIGYGKPRFQKEINDEIVSNVNRNLIVNEFSAQVNYKVVPWFGLGTGIGYRHILNGEATLKQTFDAPIYIVKVIVYPENIIRLKRKE</sequence>
<name>A0A543G5U8_9FLAO</name>
<keyword evidence="1" id="KW-0732">Signal</keyword>
<accession>A0A543G5U8</accession>
<dbReference type="AlphaFoldDB" id="A0A543G5U8"/>
<comment type="caution">
    <text evidence="2">The sequence shown here is derived from an EMBL/GenBank/DDBJ whole genome shotgun (WGS) entry which is preliminary data.</text>
</comment>
<evidence type="ECO:0008006" key="4">
    <source>
        <dbReference type="Google" id="ProtNLM"/>
    </source>
</evidence>
<proteinExistence type="predicted"/>
<feature type="signal peptide" evidence="1">
    <location>
        <begin position="1"/>
        <end position="22"/>
    </location>
</feature>
<evidence type="ECO:0000256" key="1">
    <source>
        <dbReference type="SAM" id="SignalP"/>
    </source>
</evidence>